<evidence type="ECO:0000313" key="3">
    <source>
        <dbReference type="EMBL" id="NYD31688.1"/>
    </source>
</evidence>
<evidence type="ECO:0000313" key="4">
    <source>
        <dbReference type="Proteomes" id="UP000582231"/>
    </source>
</evidence>
<reference evidence="3 4" key="1">
    <citation type="submission" date="2020-07" db="EMBL/GenBank/DDBJ databases">
        <title>Sequencing the genomes of 1000 actinobacteria strains.</title>
        <authorList>
            <person name="Klenk H.-P."/>
        </authorList>
    </citation>
    <scope>NUCLEOTIDE SEQUENCE [LARGE SCALE GENOMIC DNA]</scope>
    <source>
        <strain evidence="3 4">DSM 19082</strain>
    </source>
</reference>
<sequence length="347" mass="35893">MNVVHWMQPRNHRAAARSVSTLCAVGAGVALSTAPVQHQDVGRTGVAVAGGLVALVIAFSVLARRFDERHRLGWALGPLLAVGALAAIDLLTRDSGISAQVFFLFPALYGASQLRPRGAALMTVASVAGELVVVLVQLPARAAVVDAFYVTAALVTSSVLLAVASERHARTVAQLERMAAVDPLTGLATRRVLDEAATSALSGAHSDAGTALVLIDVDHFKVINDQHGHPTGDEVLVQLAGLLLEHSRPSDVVCRLGGDEIAVLLPGCSLAVALARAEEVLADVRGRAFVVGDDTRLDVSISLGCAHMPTHGEDLRSLYSAADAALYAAKQSGRGRVGTTAALADAG</sequence>
<dbReference type="InterPro" id="IPR050469">
    <property type="entry name" value="Diguanylate_Cyclase"/>
</dbReference>
<accession>A0A852RM53</accession>
<dbReference type="FunFam" id="3.30.70.270:FF:000001">
    <property type="entry name" value="Diguanylate cyclase domain protein"/>
    <property type="match status" value="1"/>
</dbReference>
<dbReference type="Gene3D" id="3.30.70.270">
    <property type="match status" value="1"/>
</dbReference>
<dbReference type="PANTHER" id="PTHR45138:SF9">
    <property type="entry name" value="DIGUANYLATE CYCLASE DGCM-RELATED"/>
    <property type="match status" value="1"/>
</dbReference>
<dbReference type="GO" id="GO:1902201">
    <property type="term" value="P:negative regulation of bacterial-type flagellum-dependent cell motility"/>
    <property type="evidence" value="ECO:0007669"/>
    <property type="project" value="TreeGrafter"/>
</dbReference>
<dbReference type="GO" id="GO:0052621">
    <property type="term" value="F:diguanylate cyclase activity"/>
    <property type="evidence" value="ECO:0007669"/>
    <property type="project" value="TreeGrafter"/>
</dbReference>
<keyword evidence="4" id="KW-1185">Reference proteome</keyword>
<feature type="domain" description="GGDEF" evidence="2">
    <location>
        <begin position="208"/>
        <end position="342"/>
    </location>
</feature>
<evidence type="ECO:0000259" key="2">
    <source>
        <dbReference type="PROSITE" id="PS50887"/>
    </source>
</evidence>
<keyword evidence="1" id="KW-0812">Transmembrane</keyword>
<dbReference type="SUPFAM" id="SSF55073">
    <property type="entry name" value="Nucleotide cyclase"/>
    <property type="match status" value="1"/>
</dbReference>
<keyword evidence="1" id="KW-0472">Membrane</keyword>
<dbReference type="InterPro" id="IPR043128">
    <property type="entry name" value="Rev_trsase/Diguanyl_cyclase"/>
</dbReference>
<feature type="transmembrane region" description="Helical" evidence="1">
    <location>
        <begin position="144"/>
        <end position="164"/>
    </location>
</feature>
<dbReference type="Pfam" id="PF00990">
    <property type="entry name" value="GGDEF"/>
    <property type="match status" value="1"/>
</dbReference>
<dbReference type="GO" id="GO:0005886">
    <property type="term" value="C:plasma membrane"/>
    <property type="evidence" value="ECO:0007669"/>
    <property type="project" value="TreeGrafter"/>
</dbReference>
<name>A0A852RM53_9ACTN</name>
<keyword evidence="1" id="KW-1133">Transmembrane helix</keyword>
<dbReference type="InterPro" id="IPR000160">
    <property type="entry name" value="GGDEF_dom"/>
</dbReference>
<feature type="transmembrane region" description="Helical" evidence="1">
    <location>
        <begin position="46"/>
        <end position="63"/>
    </location>
</feature>
<comment type="caution">
    <text evidence="3">The sequence shown here is derived from an EMBL/GenBank/DDBJ whole genome shotgun (WGS) entry which is preliminary data.</text>
</comment>
<dbReference type="PANTHER" id="PTHR45138">
    <property type="entry name" value="REGULATORY COMPONENTS OF SENSORY TRANSDUCTION SYSTEM"/>
    <property type="match status" value="1"/>
</dbReference>
<feature type="transmembrane region" description="Helical" evidence="1">
    <location>
        <begin position="72"/>
        <end position="91"/>
    </location>
</feature>
<dbReference type="PROSITE" id="PS50887">
    <property type="entry name" value="GGDEF"/>
    <property type="match status" value="1"/>
</dbReference>
<dbReference type="Proteomes" id="UP000582231">
    <property type="component" value="Unassembled WGS sequence"/>
</dbReference>
<dbReference type="SMART" id="SM00267">
    <property type="entry name" value="GGDEF"/>
    <property type="match status" value="1"/>
</dbReference>
<dbReference type="RefSeq" id="WP_179727969.1">
    <property type="nucleotide sequence ID" value="NZ_BAABEF010000001.1"/>
</dbReference>
<dbReference type="EMBL" id="JACCBF010000001">
    <property type="protein sequence ID" value="NYD31688.1"/>
    <property type="molecule type" value="Genomic_DNA"/>
</dbReference>
<evidence type="ECO:0000256" key="1">
    <source>
        <dbReference type="SAM" id="Phobius"/>
    </source>
</evidence>
<gene>
    <name evidence="3" type="ORF">BJ958_003234</name>
</gene>
<organism evidence="3 4">
    <name type="scientific">Nocardioides kongjuensis</name>
    <dbReference type="NCBI Taxonomy" id="349522"/>
    <lineage>
        <taxon>Bacteria</taxon>
        <taxon>Bacillati</taxon>
        <taxon>Actinomycetota</taxon>
        <taxon>Actinomycetes</taxon>
        <taxon>Propionibacteriales</taxon>
        <taxon>Nocardioidaceae</taxon>
        <taxon>Nocardioides</taxon>
    </lineage>
</organism>
<dbReference type="CDD" id="cd01949">
    <property type="entry name" value="GGDEF"/>
    <property type="match status" value="1"/>
</dbReference>
<dbReference type="InterPro" id="IPR029787">
    <property type="entry name" value="Nucleotide_cyclase"/>
</dbReference>
<dbReference type="NCBIfam" id="TIGR00254">
    <property type="entry name" value="GGDEF"/>
    <property type="match status" value="1"/>
</dbReference>
<proteinExistence type="predicted"/>
<dbReference type="GO" id="GO:0043709">
    <property type="term" value="P:cell adhesion involved in single-species biofilm formation"/>
    <property type="evidence" value="ECO:0007669"/>
    <property type="project" value="TreeGrafter"/>
</dbReference>
<dbReference type="AlphaFoldDB" id="A0A852RM53"/>
<protein>
    <submittedName>
        <fullName evidence="3">Diguanylate cyclase (GGDEF)-like protein</fullName>
    </submittedName>
</protein>